<dbReference type="AlphaFoldDB" id="A0A316HDC1"/>
<name>A0A316HDC1_9SPHI</name>
<gene>
    <name evidence="1" type="ORF">LX99_02372</name>
</gene>
<organism evidence="1 2">
    <name type="scientific">Mucilaginibacter oryzae</name>
    <dbReference type="NCBI Taxonomy" id="468058"/>
    <lineage>
        <taxon>Bacteria</taxon>
        <taxon>Pseudomonadati</taxon>
        <taxon>Bacteroidota</taxon>
        <taxon>Sphingobacteriia</taxon>
        <taxon>Sphingobacteriales</taxon>
        <taxon>Sphingobacteriaceae</taxon>
        <taxon>Mucilaginibacter</taxon>
    </lineage>
</organism>
<comment type="caution">
    <text evidence="1">The sequence shown here is derived from an EMBL/GenBank/DDBJ whole genome shotgun (WGS) entry which is preliminary data.</text>
</comment>
<evidence type="ECO:0000313" key="2">
    <source>
        <dbReference type="Proteomes" id="UP000245678"/>
    </source>
</evidence>
<accession>A0A316HDC1</accession>
<evidence type="ECO:0000313" key="1">
    <source>
        <dbReference type="EMBL" id="PWK78528.1"/>
    </source>
</evidence>
<dbReference type="RefSeq" id="WP_146203104.1">
    <property type="nucleotide sequence ID" value="NZ_QGHA01000003.1"/>
</dbReference>
<sequence>MIVKFNKTELLYCKIADNQEPLQQEKYFWEINHRHDVSKTSADLYLLNSELEINYKPQNSRSFSISYKHIDTLTFEVDTEQKDRRDLEHIFSDALAFADAEIKRVVPALHHQYLQPVNIDIPRAAYEMMWNIINKNAYQTQAG</sequence>
<protein>
    <submittedName>
        <fullName evidence="1">Uncharacterized protein</fullName>
    </submittedName>
</protein>
<keyword evidence="2" id="KW-1185">Reference proteome</keyword>
<proteinExistence type="predicted"/>
<reference evidence="1 2" key="1">
    <citation type="submission" date="2018-05" db="EMBL/GenBank/DDBJ databases">
        <title>Genomic Encyclopedia of Archaeal and Bacterial Type Strains, Phase II (KMG-II): from individual species to whole genera.</title>
        <authorList>
            <person name="Goeker M."/>
        </authorList>
    </citation>
    <scope>NUCLEOTIDE SEQUENCE [LARGE SCALE GENOMIC DNA]</scope>
    <source>
        <strain evidence="1 2">DSM 19975</strain>
    </source>
</reference>
<dbReference type="Proteomes" id="UP000245678">
    <property type="component" value="Unassembled WGS sequence"/>
</dbReference>
<dbReference type="EMBL" id="QGHA01000003">
    <property type="protein sequence ID" value="PWK78528.1"/>
    <property type="molecule type" value="Genomic_DNA"/>
</dbReference>